<evidence type="ECO:0000313" key="3">
    <source>
        <dbReference type="Proteomes" id="UP000639516"/>
    </source>
</evidence>
<feature type="region of interest" description="Disordered" evidence="1">
    <location>
        <begin position="1"/>
        <end position="50"/>
    </location>
</feature>
<accession>A0ABR7U441</accession>
<keyword evidence="3" id="KW-1185">Reference proteome</keyword>
<sequence>MKIEIDDIGNDRPDRAAHSGGVMPTCAIGTDNDGTVTSATERPAGRRIVE</sequence>
<proteinExistence type="predicted"/>
<comment type="caution">
    <text evidence="2">The sequence shown here is derived from an EMBL/GenBank/DDBJ whole genome shotgun (WGS) entry which is preliminary data.</text>
</comment>
<evidence type="ECO:0000313" key="2">
    <source>
        <dbReference type="EMBL" id="MBC9978194.1"/>
    </source>
</evidence>
<dbReference type="RefSeq" id="WP_157224027.1">
    <property type="nucleotide sequence ID" value="NZ_JAANIH010000010.1"/>
</dbReference>
<dbReference type="Proteomes" id="UP000639516">
    <property type="component" value="Unassembled WGS sequence"/>
</dbReference>
<protein>
    <submittedName>
        <fullName evidence="2">Uncharacterized protein</fullName>
    </submittedName>
</protein>
<name>A0ABR7U441_9BRAD</name>
<organism evidence="2 3">
    <name type="scientific">Bradyrhizobium campsiandrae</name>
    <dbReference type="NCBI Taxonomy" id="1729892"/>
    <lineage>
        <taxon>Bacteria</taxon>
        <taxon>Pseudomonadati</taxon>
        <taxon>Pseudomonadota</taxon>
        <taxon>Alphaproteobacteria</taxon>
        <taxon>Hyphomicrobiales</taxon>
        <taxon>Nitrobacteraceae</taxon>
        <taxon>Bradyrhizobium</taxon>
    </lineage>
</organism>
<dbReference type="EMBL" id="JAATTO010000009">
    <property type="protein sequence ID" value="MBC9978194.1"/>
    <property type="molecule type" value="Genomic_DNA"/>
</dbReference>
<reference evidence="2 3" key="1">
    <citation type="journal article" date="2020" name="Arch. Microbiol.">
        <title>Bradyrhizobium campsiandrae sp. nov., a nitrogen-fixing bacterial strain isolated from a native leguminous tree from the Amazon adapted to flooded conditions.</title>
        <authorList>
            <person name="Cabral Michel D."/>
            <person name="Martins da Costa E."/>
            <person name="Azarias Guimaraes A."/>
            <person name="Soares de Carvalho T."/>
            <person name="Santos de Castro Caputo P."/>
            <person name="Willems A."/>
            <person name="de Souza Moreira F.M."/>
        </authorList>
    </citation>
    <scope>NUCLEOTIDE SEQUENCE [LARGE SCALE GENOMIC DNA]</scope>
    <source>
        <strain evidence="3">INPA 384B</strain>
    </source>
</reference>
<evidence type="ECO:0000256" key="1">
    <source>
        <dbReference type="SAM" id="MobiDB-lite"/>
    </source>
</evidence>
<gene>
    <name evidence="2" type="ORF">HA482_08175</name>
</gene>
<feature type="compositionally biased region" description="Basic and acidic residues" evidence="1">
    <location>
        <begin position="1"/>
        <end position="17"/>
    </location>
</feature>